<comment type="cofactor">
    <cofactor evidence="12">
        <name>[4Fe-4S] cluster</name>
        <dbReference type="ChEBI" id="CHEBI:49883"/>
    </cofactor>
    <text evidence="12">Binds 2 [4Fe-4S] clusters. Binds 1 [4Fe-4S] cluster coordinated with 3 cysteines and an exchangeable S-adenosyl-L-methionine and 1 [4Fe-4S] cluster coordinated with 3 cysteines and the GTP-derived substrate.</text>
</comment>
<evidence type="ECO:0000256" key="12">
    <source>
        <dbReference type="HAMAP-Rule" id="MF_01225"/>
    </source>
</evidence>
<dbReference type="NCBIfam" id="TIGR02666">
    <property type="entry name" value="moaA"/>
    <property type="match status" value="1"/>
</dbReference>
<feature type="binding site" evidence="12">
    <location>
        <position position="25"/>
    </location>
    <ligand>
        <name>[4Fe-4S] cluster</name>
        <dbReference type="ChEBI" id="CHEBI:49883"/>
        <label>1</label>
        <note>4Fe-4S-S-AdoMet</note>
    </ligand>
</feature>
<feature type="binding site" evidence="12">
    <location>
        <position position="255"/>
    </location>
    <ligand>
        <name>[4Fe-4S] cluster</name>
        <dbReference type="ChEBI" id="CHEBI:49883"/>
        <label>2</label>
        <note>4Fe-4S-substrate</note>
    </ligand>
</feature>
<keyword evidence="5 12" id="KW-0547">Nucleotide-binding</keyword>
<feature type="binding site" evidence="12">
    <location>
        <position position="95"/>
    </location>
    <ligand>
        <name>GTP</name>
        <dbReference type="ChEBI" id="CHEBI:37565"/>
    </ligand>
</feature>
<dbReference type="SFLD" id="SFLDG01386">
    <property type="entry name" value="main_SPASM_domain-containing"/>
    <property type="match status" value="1"/>
</dbReference>
<feature type="binding site" evidence="12">
    <location>
        <position position="252"/>
    </location>
    <ligand>
        <name>[4Fe-4S] cluster</name>
        <dbReference type="ChEBI" id="CHEBI:49883"/>
        <label>2</label>
        <note>4Fe-4S-substrate</note>
    </ligand>
</feature>
<proteinExistence type="inferred from homology"/>
<feature type="domain" description="Radical SAM core" evidence="13">
    <location>
        <begin position="5"/>
        <end position="228"/>
    </location>
</feature>
<feature type="binding site" evidence="12">
    <location>
        <position position="68"/>
    </location>
    <ligand>
        <name>S-adenosyl-L-methionine</name>
        <dbReference type="ChEBI" id="CHEBI:59789"/>
    </ligand>
</feature>
<organism evidence="14 15">
    <name type="scientific">Entomomonas moraniae</name>
    <dbReference type="NCBI Taxonomy" id="2213226"/>
    <lineage>
        <taxon>Bacteria</taxon>
        <taxon>Pseudomonadati</taxon>
        <taxon>Pseudomonadota</taxon>
        <taxon>Gammaproteobacteria</taxon>
        <taxon>Pseudomonadales</taxon>
        <taxon>Pseudomonadaceae</taxon>
        <taxon>Entomomonas</taxon>
    </lineage>
</organism>
<keyword evidence="3 12" id="KW-0949">S-adenosyl-L-methionine</keyword>
<evidence type="ECO:0000259" key="13">
    <source>
        <dbReference type="PROSITE" id="PS51918"/>
    </source>
</evidence>
<dbReference type="GO" id="GO:0051539">
    <property type="term" value="F:4 iron, 4 sulfur cluster binding"/>
    <property type="evidence" value="ECO:0007669"/>
    <property type="project" value="UniProtKB-UniRule"/>
</dbReference>
<dbReference type="GO" id="GO:0061798">
    <property type="term" value="F:GTP 3',8'-cyclase activity"/>
    <property type="evidence" value="ECO:0007669"/>
    <property type="project" value="UniProtKB-UniRule"/>
</dbReference>
<dbReference type="PANTHER" id="PTHR22960">
    <property type="entry name" value="MOLYBDOPTERIN COFACTOR SYNTHESIS PROTEIN A"/>
    <property type="match status" value="1"/>
</dbReference>
<feature type="binding site" evidence="12">
    <location>
        <position position="27"/>
    </location>
    <ligand>
        <name>S-adenosyl-L-methionine</name>
        <dbReference type="ChEBI" id="CHEBI:59789"/>
    </ligand>
</feature>
<dbReference type="InterPro" id="IPR013483">
    <property type="entry name" value="MoaA"/>
</dbReference>
<comment type="catalytic activity">
    <reaction evidence="11 12">
        <text>GTP + AH2 + S-adenosyl-L-methionine = (8S)-3',8-cyclo-7,8-dihydroguanosine 5'-triphosphate + 5'-deoxyadenosine + L-methionine + A + H(+)</text>
        <dbReference type="Rhea" id="RHEA:49576"/>
        <dbReference type="ChEBI" id="CHEBI:13193"/>
        <dbReference type="ChEBI" id="CHEBI:15378"/>
        <dbReference type="ChEBI" id="CHEBI:17319"/>
        <dbReference type="ChEBI" id="CHEBI:17499"/>
        <dbReference type="ChEBI" id="CHEBI:37565"/>
        <dbReference type="ChEBI" id="CHEBI:57844"/>
        <dbReference type="ChEBI" id="CHEBI:59789"/>
        <dbReference type="ChEBI" id="CHEBI:131766"/>
        <dbReference type="EC" id="4.1.99.22"/>
    </reaction>
</comment>
<feature type="binding site" evidence="12">
    <location>
        <position position="14"/>
    </location>
    <ligand>
        <name>GTP</name>
        <dbReference type="ChEBI" id="CHEBI:37565"/>
    </ligand>
</feature>
<evidence type="ECO:0000256" key="3">
    <source>
        <dbReference type="ARBA" id="ARBA00022691"/>
    </source>
</evidence>
<dbReference type="NCBIfam" id="NF001199">
    <property type="entry name" value="PRK00164.2-1"/>
    <property type="match status" value="1"/>
</dbReference>
<protein>
    <recommendedName>
        <fullName evidence="1 12">GTP 3',8-cyclase</fullName>
        <ecNumber evidence="1 12">4.1.99.22</ecNumber>
    </recommendedName>
    <alternativeName>
        <fullName evidence="12">Molybdenum cofactor biosynthesis protein A</fullName>
    </alternativeName>
</protein>
<comment type="subunit">
    <text evidence="12">Monomer and homodimer.</text>
</comment>
<keyword evidence="15" id="KW-1185">Reference proteome</keyword>
<feature type="binding site" evidence="12">
    <location>
        <position position="190"/>
    </location>
    <ligand>
        <name>S-adenosyl-L-methionine</name>
        <dbReference type="ChEBI" id="CHEBI:59789"/>
    </ligand>
</feature>
<dbReference type="UniPathway" id="UPA00344"/>
<dbReference type="GO" id="GO:0006777">
    <property type="term" value="P:Mo-molybdopterin cofactor biosynthetic process"/>
    <property type="evidence" value="ECO:0007669"/>
    <property type="project" value="UniProtKB-UniRule"/>
</dbReference>
<evidence type="ECO:0000256" key="7">
    <source>
        <dbReference type="ARBA" id="ARBA00023014"/>
    </source>
</evidence>
<keyword evidence="9 12" id="KW-0501">Molybdenum cofactor biosynthesis</keyword>
<dbReference type="InterPro" id="IPR007197">
    <property type="entry name" value="rSAM"/>
</dbReference>
<dbReference type="PROSITE" id="PS51918">
    <property type="entry name" value="RADICAL_SAM"/>
    <property type="match status" value="1"/>
</dbReference>
<dbReference type="InterPro" id="IPR010505">
    <property type="entry name" value="MoaA_twitch"/>
</dbReference>
<evidence type="ECO:0000256" key="8">
    <source>
        <dbReference type="ARBA" id="ARBA00023134"/>
    </source>
</evidence>
<dbReference type="InterPro" id="IPR058240">
    <property type="entry name" value="rSAM_sf"/>
</dbReference>
<evidence type="ECO:0000256" key="10">
    <source>
        <dbReference type="ARBA" id="ARBA00023239"/>
    </source>
</evidence>
<dbReference type="GO" id="GO:0046872">
    <property type="term" value="F:metal ion binding"/>
    <property type="evidence" value="ECO:0007669"/>
    <property type="project" value="UniProtKB-KW"/>
</dbReference>
<feature type="binding site" evidence="12">
    <location>
        <position position="269"/>
    </location>
    <ligand>
        <name>[4Fe-4S] cluster</name>
        <dbReference type="ChEBI" id="CHEBI:49883"/>
        <label>2</label>
        <note>4Fe-4S-substrate</note>
    </ligand>
</feature>
<dbReference type="InterPro" id="IPR013785">
    <property type="entry name" value="Aldolase_TIM"/>
</dbReference>
<keyword evidence="7 12" id="KW-0411">Iron-sulfur</keyword>
<feature type="binding site" evidence="12">
    <location>
        <position position="64"/>
    </location>
    <ligand>
        <name>GTP</name>
        <dbReference type="ChEBI" id="CHEBI:37565"/>
    </ligand>
</feature>
<dbReference type="SFLD" id="SFLDG01067">
    <property type="entry name" value="SPASM/twitch_domain_containing"/>
    <property type="match status" value="1"/>
</dbReference>
<dbReference type="CDD" id="cd01335">
    <property type="entry name" value="Radical_SAM"/>
    <property type="match status" value="1"/>
</dbReference>
<evidence type="ECO:0000256" key="5">
    <source>
        <dbReference type="ARBA" id="ARBA00022741"/>
    </source>
</evidence>
<comment type="pathway">
    <text evidence="12">Cofactor biosynthesis; molybdopterin biosynthesis.</text>
</comment>
<dbReference type="HAMAP" id="MF_01225_B">
    <property type="entry name" value="MoaA_B"/>
    <property type="match status" value="1"/>
</dbReference>
<dbReference type="AlphaFoldDB" id="A0A3S9XDG4"/>
<dbReference type="PANTHER" id="PTHR22960:SF0">
    <property type="entry name" value="MOLYBDENUM COFACTOR BIOSYNTHESIS PROTEIN 1"/>
    <property type="match status" value="1"/>
</dbReference>
<dbReference type="InterPro" id="IPR000385">
    <property type="entry name" value="MoaA_NifB_PqqE_Fe-S-bd_CS"/>
</dbReference>
<dbReference type="GO" id="GO:1904047">
    <property type="term" value="F:S-adenosyl-L-methionine binding"/>
    <property type="evidence" value="ECO:0007669"/>
    <property type="project" value="UniProtKB-UniRule"/>
</dbReference>
<feature type="binding site" evidence="12">
    <location>
        <position position="119"/>
    </location>
    <ligand>
        <name>S-adenosyl-L-methionine</name>
        <dbReference type="ChEBI" id="CHEBI:59789"/>
    </ligand>
</feature>
<gene>
    <name evidence="12 14" type="primary">moaA</name>
    <name evidence="14" type="ORF">DM558_06600</name>
</gene>
<feature type="binding site" evidence="12">
    <location>
        <position position="21"/>
    </location>
    <ligand>
        <name>[4Fe-4S] cluster</name>
        <dbReference type="ChEBI" id="CHEBI:49883"/>
        <label>1</label>
        <note>4Fe-4S-S-AdoMet</note>
    </ligand>
</feature>
<evidence type="ECO:0000256" key="11">
    <source>
        <dbReference type="ARBA" id="ARBA00048697"/>
    </source>
</evidence>
<feature type="binding site" evidence="12">
    <location>
        <begin position="257"/>
        <end position="259"/>
    </location>
    <ligand>
        <name>GTP</name>
        <dbReference type="ChEBI" id="CHEBI:37565"/>
    </ligand>
</feature>
<dbReference type="CDD" id="cd21117">
    <property type="entry name" value="Twitch_MoaA"/>
    <property type="match status" value="1"/>
</dbReference>
<dbReference type="GO" id="GO:0061799">
    <property type="term" value="F:cyclic pyranopterin monophosphate synthase activity"/>
    <property type="evidence" value="ECO:0007669"/>
    <property type="project" value="TreeGrafter"/>
</dbReference>
<dbReference type="SFLD" id="SFLDS00029">
    <property type="entry name" value="Radical_SAM"/>
    <property type="match status" value="1"/>
</dbReference>
<reference evidence="15" key="1">
    <citation type="submission" date="2018-06" db="EMBL/GenBank/DDBJ databases">
        <title>Complete genome of Pseudomonas insecticola strain QZS01.</title>
        <authorList>
            <person name="Wang J."/>
            <person name="Su Q."/>
        </authorList>
    </citation>
    <scope>NUCLEOTIDE SEQUENCE [LARGE SCALE GENOMIC DNA]</scope>
    <source>
        <strain evidence="15">QZS01</strain>
    </source>
</reference>
<keyword evidence="6 12" id="KW-0408">Iron</keyword>
<keyword evidence="10 12" id="KW-0456">Lyase</keyword>
<dbReference type="InterPro" id="IPR050105">
    <property type="entry name" value="MoCo_biosynth_MoaA/MoaC"/>
</dbReference>
<dbReference type="InterPro" id="IPR006638">
    <property type="entry name" value="Elp3/MiaA/NifB-like_rSAM"/>
</dbReference>
<comment type="similarity">
    <text evidence="12">Belongs to the radical SAM superfamily. MoaA family.</text>
</comment>
<evidence type="ECO:0000313" key="14">
    <source>
        <dbReference type="EMBL" id="AZS50462.1"/>
    </source>
</evidence>
<evidence type="ECO:0000256" key="6">
    <source>
        <dbReference type="ARBA" id="ARBA00023004"/>
    </source>
</evidence>
<sequence>MLTDDFGRTIDYLRISVTDRCDLRCSYCIPKGFRNFEVPKNWLTFDEIKRVVTAFSKLGTRHFRLTGGEPLLRKNFTELAYDLSQITGVEDLSVTTNGTQLAKYADSLYKAGVQRLNVSLDSLRQECVEEISGCDSLNKVLTGLKVAKEVGFEKIKINMVPLPNQNINDIENMIEFCIEHHFVLRLIEAMPMGVTGQNTQYVDLQKVITELKTKFNLTPSVKVMGSGPARYWQTPNQEFSLGLITPMSQHFCATCNRVRLSVDGTLYMCLGQNNSIHLRPLLRDNCTDEELESTIKQAIKLKPEAHNFLDNPTQIIRIMSATGG</sequence>
<evidence type="ECO:0000256" key="2">
    <source>
        <dbReference type="ARBA" id="ARBA00022485"/>
    </source>
</evidence>
<evidence type="ECO:0000313" key="15">
    <source>
        <dbReference type="Proteomes" id="UP000273143"/>
    </source>
</evidence>
<dbReference type="EC" id="4.1.99.22" evidence="1 12"/>
<dbReference type="Pfam" id="PF04055">
    <property type="entry name" value="Radical_SAM"/>
    <property type="match status" value="1"/>
</dbReference>
<comment type="function">
    <text evidence="12">Catalyzes the cyclization of GTP to (8S)-3',8-cyclo-7,8-dihydroguanosine 5'-triphosphate.</text>
</comment>
<dbReference type="Gene3D" id="3.20.20.70">
    <property type="entry name" value="Aldolase class I"/>
    <property type="match status" value="1"/>
</dbReference>
<dbReference type="SMART" id="SM00729">
    <property type="entry name" value="Elp3"/>
    <property type="match status" value="1"/>
</dbReference>
<keyword evidence="4 12" id="KW-0479">Metal-binding</keyword>
<dbReference type="SFLD" id="SFLDG01383">
    <property type="entry name" value="cyclic_pyranopterin_phosphate"/>
    <property type="match status" value="1"/>
</dbReference>
<keyword evidence="2 12" id="KW-0004">4Fe-4S</keyword>
<dbReference type="EMBL" id="CP029822">
    <property type="protein sequence ID" value="AZS50462.1"/>
    <property type="molecule type" value="Genomic_DNA"/>
</dbReference>
<name>A0A3S9XDG4_9GAMM</name>
<keyword evidence="8 12" id="KW-0342">GTP-binding</keyword>
<dbReference type="GO" id="GO:0005525">
    <property type="term" value="F:GTP binding"/>
    <property type="evidence" value="ECO:0007669"/>
    <property type="project" value="UniProtKB-UniRule"/>
</dbReference>
<dbReference type="Pfam" id="PF06463">
    <property type="entry name" value="Mob_synth_C"/>
    <property type="match status" value="1"/>
</dbReference>
<feature type="binding site" evidence="12">
    <location>
        <position position="156"/>
    </location>
    <ligand>
        <name>GTP</name>
        <dbReference type="ChEBI" id="CHEBI:37565"/>
    </ligand>
</feature>
<dbReference type="Proteomes" id="UP000273143">
    <property type="component" value="Chromosome"/>
</dbReference>
<evidence type="ECO:0000256" key="1">
    <source>
        <dbReference type="ARBA" id="ARBA00012167"/>
    </source>
</evidence>
<evidence type="ECO:0000256" key="4">
    <source>
        <dbReference type="ARBA" id="ARBA00022723"/>
    </source>
</evidence>
<dbReference type="SUPFAM" id="SSF102114">
    <property type="entry name" value="Radical SAM enzymes"/>
    <property type="match status" value="1"/>
</dbReference>
<accession>A0A3S9XDG4</accession>
<dbReference type="RefSeq" id="WP_127162827.1">
    <property type="nucleotide sequence ID" value="NZ_CP029822.1"/>
</dbReference>
<dbReference type="KEGG" id="emo:DM558_06600"/>
<dbReference type="InterPro" id="IPR040064">
    <property type="entry name" value="MoaA-like"/>
</dbReference>
<evidence type="ECO:0000256" key="9">
    <source>
        <dbReference type="ARBA" id="ARBA00023150"/>
    </source>
</evidence>
<dbReference type="PROSITE" id="PS01305">
    <property type="entry name" value="MOAA_NIFB_PQQE"/>
    <property type="match status" value="1"/>
</dbReference>
<feature type="binding site" evidence="12">
    <location>
        <position position="28"/>
    </location>
    <ligand>
        <name>[4Fe-4S] cluster</name>
        <dbReference type="ChEBI" id="CHEBI:49883"/>
        <label>1</label>
        <note>4Fe-4S-S-AdoMet</note>
    </ligand>
</feature>